<accession>A0ABS7RD51</accession>
<dbReference type="Proteomes" id="UP000777661">
    <property type="component" value="Unassembled WGS sequence"/>
</dbReference>
<protein>
    <submittedName>
        <fullName evidence="1">DUF4128 domain-containing protein</fullName>
    </submittedName>
</protein>
<dbReference type="EMBL" id="JAHSQO010000007">
    <property type="protein sequence ID" value="MBY8918823.1"/>
    <property type="molecule type" value="Genomic_DNA"/>
</dbReference>
<dbReference type="RefSeq" id="WP_223004306.1">
    <property type="nucleotide sequence ID" value="NZ_JAHSQO010000007.1"/>
</dbReference>
<name>A0ABS7RD51_9HYPH</name>
<evidence type="ECO:0000313" key="1">
    <source>
        <dbReference type="EMBL" id="MBY8918823.1"/>
    </source>
</evidence>
<keyword evidence="2" id="KW-1185">Reference proteome</keyword>
<sequence length="140" mass="15824">MAATTEGRIFAALMARASGLSALGLPIAWPNVDFTPPENQKFLRVQFVPNVTQRQWIASDGVHRYIGLLQVSVFWPKGQFEGELRPREIAGQVAAHFPCDHQMTEDDVTVRVMERPTVADMLPEDSRVHIPVTIQWECFH</sequence>
<comment type="caution">
    <text evidence="1">The sequence shown here is derived from an EMBL/GenBank/DDBJ whole genome shotgun (WGS) entry which is preliminary data.</text>
</comment>
<dbReference type="Pfam" id="PF13554">
    <property type="entry name" value="Phage_tail_terminator_5"/>
    <property type="match status" value="1"/>
</dbReference>
<reference evidence="1 2" key="1">
    <citation type="submission" date="2021-06" db="EMBL/GenBank/DDBJ databases">
        <title>Nitratireductor porphyridii sp. nov., isolated from a small marine red alga, Porphyridium purpureum in South Korea.</title>
        <authorList>
            <person name="Kim K.H."/>
            <person name="Kristyanto S."/>
            <person name="Jeon C.O."/>
        </authorList>
    </citation>
    <scope>NUCLEOTIDE SEQUENCE [LARGE SCALE GENOMIC DNA]</scope>
    <source>
        <strain evidence="1 2">R6</strain>
    </source>
</reference>
<dbReference type="InterPro" id="IPR025395">
    <property type="entry name" value="Phage_tail_terminator-like"/>
</dbReference>
<proteinExistence type="predicted"/>
<dbReference type="Gene3D" id="3.30.2000.20">
    <property type="match status" value="1"/>
</dbReference>
<gene>
    <name evidence="1" type="ORF">KVG22_19635</name>
</gene>
<evidence type="ECO:0000313" key="2">
    <source>
        <dbReference type="Proteomes" id="UP000777661"/>
    </source>
</evidence>
<organism evidence="1 2">
    <name type="scientific">Nitratireductor rhodophyticola</name>
    <dbReference type="NCBI Taxonomy" id="2854036"/>
    <lineage>
        <taxon>Bacteria</taxon>
        <taxon>Pseudomonadati</taxon>
        <taxon>Pseudomonadota</taxon>
        <taxon>Alphaproteobacteria</taxon>
        <taxon>Hyphomicrobiales</taxon>
        <taxon>Phyllobacteriaceae</taxon>
        <taxon>Nitratireductor</taxon>
    </lineage>
</organism>